<evidence type="ECO:0000256" key="5">
    <source>
        <dbReference type="PROSITE-ProRule" id="PRU00169"/>
    </source>
</evidence>
<reference evidence="8 9" key="1">
    <citation type="submission" date="2017-02" db="EMBL/GenBank/DDBJ databases">
        <authorList>
            <person name="Peterson S.W."/>
        </authorList>
    </citation>
    <scope>NUCLEOTIDE SEQUENCE [LARGE SCALE GENOMIC DNA]</scope>
    <source>
        <strain evidence="8 9">VKM Ac-2059</strain>
    </source>
</reference>
<dbReference type="GO" id="GO:0003677">
    <property type="term" value="F:DNA binding"/>
    <property type="evidence" value="ECO:0007669"/>
    <property type="project" value="UniProtKB-KW"/>
</dbReference>
<feature type="domain" description="Response regulatory" evidence="7">
    <location>
        <begin position="2"/>
        <end position="122"/>
    </location>
</feature>
<dbReference type="SMART" id="SM00448">
    <property type="entry name" value="REC"/>
    <property type="match status" value="1"/>
</dbReference>
<feature type="domain" description="HTH luxR-type" evidence="6">
    <location>
        <begin position="144"/>
        <end position="214"/>
    </location>
</feature>
<dbReference type="PROSITE" id="PS50043">
    <property type="entry name" value="HTH_LUXR_2"/>
    <property type="match status" value="1"/>
</dbReference>
<dbReference type="OrthoDB" id="9808843at2"/>
<dbReference type="RefSeq" id="WP_079726731.1">
    <property type="nucleotide sequence ID" value="NZ_FUZP01000001.1"/>
</dbReference>
<evidence type="ECO:0000256" key="4">
    <source>
        <dbReference type="ARBA" id="ARBA00023163"/>
    </source>
</evidence>
<name>A0A1T5IJ73_9MICO</name>
<evidence type="ECO:0000256" key="3">
    <source>
        <dbReference type="ARBA" id="ARBA00023125"/>
    </source>
</evidence>
<evidence type="ECO:0000256" key="1">
    <source>
        <dbReference type="ARBA" id="ARBA00022553"/>
    </source>
</evidence>
<dbReference type="EMBL" id="FUZP01000001">
    <property type="protein sequence ID" value="SKC39150.1"/>
    <property type="molecule type" value="Genomic_DNA"/>
</dbReference>
<dbReference type="Pfam" id="PF00196">
    <property type="entry name" value="GerE"/>
    <property type="match status" value="1"/>
</dbReference>
<dbReference type="PRINTS" id="PR00038">
    <property type="entry name" value="HTHLUXR"/>
</dbReference>
<dbReference type="InterPro" id="IPR001789">
    <property type="entry name" value="Sig_transdc_resp-reg_receiver"/>
</dbReference>
<dbReference type="SUPFAM" id="SSF52172">
    <property type="entry name" value="CheY-like"/>
    <property type="match status" value="1"/>
</dbReference>
<evidence type="ECO:0000313" key="8">
    <source>
        <dbReference type="EMBL" id="SKC39150.1"/>
    </source>
</evidence>
<evidence type="ECO:0000256" key="2">
    <source>
        <dbReference type="ARBA" id="ARBA00023015"/>
    </source>
</evidence>
<gene>
    <name evidence="8" type="ORF">SAMN06309945_0518</name>
</gene>
<dbReference type="InterPro" id="IPR016032">
    <property type="entry name" value="Sig_transdc_resp-reg_C-effctor"/>
</dbReference>
<dbReference type="SMART" id="SM00421">
    <property type="entry name" value="HTH_LUXR"/>
    <property type="match status" value="1"/>
</dbReference>
<proteinExistence type="predicted"/>
<keyword evidence="3" id="KW-0238">DNA-binding</keyword>
<dbReference type="PROSITE" id="PS50110">
    <property type="entry name" value="RESPONSE_REGULATORY"/>
    <property type="match status" value="1"/>
</dbReference>
<dbReference type="InterPro" id="IPR058245">
    <property type="entry name" value="NreC/VraR/RcsB-like_REC"/>
</dbReference>
<feature type="modified residue" description="4-aspartylphosphate" evidence="5">
    <location>
        <position position="52"/>
    </location>
</feature>
<keyword evidence="4" id="KW-0804">Transcription</keyword>
<evidence type="ECO:0000259" key="7">
    <source>
        <dbReference type="PROSITE" id="PS50110"/>
    </source>
</evidence>
<dbReference type="InterPro" id="IPR039420">
    <property type="entry name" value="WalR-like"/>
</dbReference>
<dbReference type="Gene3D" id="3.40.50.2300">
    <property type="match status" value="1"/>
</dbReference>
<dbReference type="STRING" id="123320.SAMN06309945_0518"/>
<keyword evidence="9" id="KW-1185">Reference proteome</keyword>
<dbReference type="InterPro" id="IPR000792">
    <property type="entry name" value="Tscrpt_reg_LuxR_C"/>
</dbReference>
<accession>A0A1T5IJ73</accession>
<dbReference type="PROSITE" id="PS00622">
    <property type="entry name" value="HTH_LUXR_1"/>
    <property type="match status" value="1"/>
</dbReference>
<dbReference type="PANTHER" id="PTHR43214:SF24">
    <property type="entry name" value="TRANSCRIPTIONAL REGULATORY PROTEIN NARL-RELATED"/>
    <property type="match status" value="1"/>
</dbReference>
<dbReference type="AlphaFoldDB" id="A0A1T5IJ73"/>
<dbReference type="GO" id="GO:0000160">
    <property type="term" value="P:phosphorelay signal transduction system"/>
    <property type="evidence" value="ECO:0007669"/>
    <property type="project" value="InterPro"/>
</dbReference>
<dbReference type="Proteomes" id="UP000190857">
    <property type="component" value="Unassembled WGS sequence"/>
</dbReference>
<dbReference type="CDD" id="cd17535">
    <property type="entry name" value="REC_NarL-like"/>
    <property type="match status" value="1"/>
</dbReference>
<keyword evidence="1 5" id="KW-0597">Phosphoprotein</keyword>
<dbReference type="Pfam" id="PF00072">
    <property type="entry name" value="Response_reg"/>
    <property type="match status" value="1"/>
</dbReference>
<dbReference type="PANTHER" id="PTHR43214">
    <property type="entry name" value="TWO-COMPONENT RESPONSE REGULATOR"/>
    <property type="match status" value="1"/>
</dbReference>
<dbReference type="SUPFAM" id="SSF46894">
    <property type="entry name" value="C-terminal effector domain of the bipartite response regulators"/>
    <property type="match status" value="1"/>
</dbReference>
<sequence>MRIVIAEDSTIVREGLVALLTGRGIDVVAAVGDGVAAVEATLEFRPDVLVTDVRMPPTFTDEGLRVALEVTDKAPDVGVLVFSQYVETRYARELFAAGRGGVGYLLKDRVADVAAFVDALRSIAAGNTVLDPEVVTQLFAPPRAVDALAAVSDRERDVLRLMAEGRTNQAIADALFLTPGTIEKHIASVFQKLGLQPSAGDHRRVLAVLKYLSV</sequence>
<dbReference type="GO" id="GO:0006355">
    <property type="term" value="P:regulation of DNA-templated transcription"/>
    <property type="evidence" value="ECO:0007669"/>
    <property type="project" value="InterPro"/>
</dbReference>
<keyword evidence="2" id="KW-0805">Transcription regulation</keyword>
<evidence type="ECO:0000313" key="9">
    <source>
        <dbReference type="Proteomes" id="UP000190857"/>
    </source>
</evidence>
<evidence type="ECO:0000259" key="6">
    <source>
        <dbReference type="PROSITE" id="PS50043"/>
    </source>
</evidence>
<organism evidence="8 9">
    <name type="scientific">Okibacterium fritillariae</name>
    <dbReference type="NCBI Taxonomy" id="123320"/>
    <lineage>
        <taxon>Bacteria</taxon>
        <taxon>Bacillati</taxon>
        <taxon>Actinomycetota</taxon>
        <taxon>Actinomycetes</taxon>
        <taxon>Micrococcales</taxon>
        <taxon>Microbacteriaceae</taxon>
        <taxon>Okibacterium</taxon>
    </lineage>
</organism>
<dbReference type="InterPro" id="IPR011006">
    <property type="entry name" value="CheY-like_superfamily"/>
</dbReference>
<dbReference type="CDD" id="cd06170">
    <property type="entry name" value="LuxR_C_like"/>
    <property type="match status" value="1"/>
</dbReference>
<protein>
    <submittedName>
        <fullName evidence="8">Two component transcriptional regulator, LuxR family</fullName>
    </submittedName>
</protein>